<reference evidence="1 2" key="1">
    <citation type="journal article" date="2018" name="Evol. Lett.">
        <title>Horizontal gene cluster transfer increased hallucinogenic mushroom diversity.</title>
        <authorList>
            <person name="Reynolds H.T."/>
            <person name="Vijayakumar V."/>
            <person name="Gluck-Thaler E."/>
            <person name="Korotkin H.B."/>
            <person name="Matheny P.B."/>
            <person name="Slot J.C."/>
        </authorList>
    </citation>
    <scope>NUCLEOTIDE SEQUENCE [LARGE SCALE GENOMIC DNA]</scope>
    <source>
        <strain evidence="1 2">2631</strain>
    </source>
</reference>
<dbReference type="OrthoDB" id="3147752at2759"/>
<keyword evidence="2" id="KW-1185">Reference proteome</keyword>
<name>A0A409X548_PSICY</name>
<dbReference type="Proteomes" id="UP000283269">
    <property type="component" value="Unassembled WGS sequence"/>
</dbReference>
<dbReference type="AlphaFoldDB" id="A0A409X548"/>
<protein>
    <submittedName>
        <fullName evidence="1">Uncharacterized protein</fullName>
    </submittedName>
</protein>
<dbReference type="EMBL" id="NHYD01002619">
    <property type="protein sequence ID" value="PPQ85847.1"/>
    <property type="molecule type" value="Genomic_DNA"/>
</dbReference>
<organism evidence="1 2">
    <name type="scientific">Psilocybe cyanescens</name>
    <dbReference type="NCBI Taxonomy" id="93625"/>
    <lineage>
        <taxon>Eukaryota</taxon>
        <taxon>Fungi</taxon>
        <taxon>Dikarya</taxon>
        <taxon>Basidiomycota</taxon>
        <taxon>Agaricomycotina</taxon>
        <taxon>Agaricomycetes</taxon>
        <taxon>Agaricomycetidae</taxon>
        <taxon>Agaricales</taxon>
        <taxon>Agaricineae</taxon>
        <taxon>Strophariaceae</taxon>
        <taxon>Psilocybe</taxon>
    </lineage>
</organism>
<comment type="caution">
    <text evidence="1">The sequence shown here is derived from an EMBL/GenBank/DDBJ whole genome shotgun (WGS) entry which is preliminary data.</text>
</comment>
<evidence type="ECO:0000313" key="2">
    <source>
        <dbReference type="Proteomes" id="UP000283269"/>
    </source>
</evidence>
<gene>
    <name evidence="1" type="ORF">CVT25_014049</name>
</gene>
<accession>A0A409X548</accession>
<proteinExistence type="predicted"/>
<evidence type="ECO:0000313" key="1">
    <source>
        <dbReference type="EMBL" id="PPQ85847.1"/>
    </source>
</evidence>
<dbReference type="InParanoid" id="A0A409X548"/>
<dbReference type="STRING" id="93625.A0A409X548"/>
<sequence>MKDQKERLFQRKLCTSESKVDQMVTLLEEQNAELKGVHTFLTTADLYSGADIIQVVDTLNANNFQMLASYEECIRNLKTCQHPLKTISETIGADLCTHLANKFTPVQTEDPLPLQLAI</sequence>